<dbReference type="OrthoDB" id="275000at2759"/>
<dbReference type="Proteomes" id="UP000038010">
    <property type="component" value="Unassembled WGS sequence"/>
</dbReference>
<dbReference type="AlphaFoldDB" id="A0A0N1HQH5"/>
<reference evidence="7 8" key="1">
    <citation type="submission" date="2015-06" db="EMBL/GenBank/DDBJ databases">
        <title>Draft genome of the ant-associated black yeast Phialophora attae CBS 131958.</title>
        <authorList>
            <person name="Moreno L.F."/>
            <person name="Stielow B.J."/>
            <person name="de Hoog S."/>
            <person name="Vicente V.A."/>
            <person name="Weiss V.A."/>
            <person name="de Vries M."/>
            <person name="Cruz L.M."/>
            <person name="Souza E.M."/>
        </authorList>
    </citation>
    <scope>NUCLEOTIDE SEQUENCE [LARGE SCALE GENOMIC DNA]</scope>
    <source>
        <strain evidence="7 8">CBS 131958</strain>
    </source>
</reference>
<feature type="region of interest" description="Disordered" evidence="6">
    <location>
        <begin position="197"/>
        <end position="218"/>
    </location>
</feature>
<dbReference type="PROSITE" id="PS01167">
    <property type="entry name" value="RIBOSOMAL_L17"/>
    <property type="match status" value="1"/>
</dbReference>
<evidence type="ECO:0000256" key="6">
    <source>
        <dbReference type="SAM" id="MobiDB-lite"/>
    </source>
</evidence>
<dbReference type="VEuPathDB" id="FungiDB:AB675_160"/>
<keyword evidence="2 4" id="KW-0689">Ribosomal protein</keyword>
<evidence type="ECO:0000313" key="8">
    <source>
        <dbReference type="Proteomes" id="UP000038010"/>
    </source>
</evidence>
<dbReference type="InterPro" id="IPR000456">
    <property type="entry name" value="Ribosomal_bL17"/>
</dbReference>
<evidence type="ECO:0000256" key="1">
    <source>
        <dbReference type="ARBA" id="ARBA00008777"/>
    </source>
</evidence>
<dbReference type="Gene3D" id="3.90.1030.10">
    <property type="entry name" value="Ribosomal protein L17"/>
    <property type="match status" value="1"/>
</dbReference>
<dbReference type="InterPro" id="IPR036373">
    <property type="entry name" value="Ribosomal_bL17_sf"/>
</dbReference>
<evidence type="ECO:0000313" key="7">
    <source>
        <dbReference type="EMBL" id="KPI37760.1"/>
    </source>
</evidence>
<proteinExistence type="inferred from homology"/>
<dbReference type="STRING" id="1664694.A0A0N1HQH5"/>
<dbReference type="SUPFAM" id="SSF64263">
    <property type="entry name" value="Prokaryotic ribosomal protein L17"/>
    <property type="match status" value="1"/>
</dbReference>
<dbReference type="Pfam" id="PF01196">
    <property type="entry name" value="Ribosomal_L17"/>
    <property type="match status" value="1"/>
</dbReference>
<evidence type="ECO:0000256" key="3">
    <source>
        <dbReference type="ARBA" id="ARBA00023274"/>
    </source>
</evidence>
<name>A0A0N1HQH5_9EURO</name>
<dbReference type="EMBL" id="LFJN01000022">
    <property type="protein sequence ID" value="KPI37760.1"/>
    <property type="molecule type" value="Genomic_DNA"/>
</dbReference>
<dbReference type="GO" id="GO:0005762">
    <property type="term" value="C:mitochondrial large ribosomal subunit"/>
    <property type="evidence" value="ECO:0007669"/>
    <property type="project" value="TreeGrafter"/>
</dbReference>
<organism evidence="7 8">
    <name type="scientific">Cyphellophora attinorum</name>
    <dbReference type="NCBI Taxonomy" id="1664694"/>
    <lineage>
        <taxon>Eukaryota</taxon>
        <taxon>Fungi</taxon>
        <taxon>Dikarya</taxon>
        <taxon>Ascomycota</taxon>
        <taxon>Pezizomycotina</taxon>
        <taxon>Eurotiomycetes</taxon>
        <taxon>Chaetothyriomycetidae</taxon>
        <taxon>Chaetothyriales</taxon>
        <taxon>Cyphellophoraceae</taxon>
        <taxon>Cyphellophora</taxon>
    </lineage>
</organism>
<dbReference type="PANTHER" id="PTHR14413:SF16">
    <property type="entry name" value="LARGE RIBOSOMAL SUBUNIT PROTEIN BL17M"/>
    <property type="match status" value="1"/>
</dbReference>
<dbReference type="GO" id="GO:0006412">
    <property type="term" value="P:translation"/>
    <property type="evidence" value="ECO:0007669"/>
    <property type="project" value="InterPro"/>
</dbReference>
<comment type="caution">
    <text evidence="7">The sequence shown here is derived from an EMBL/GenBank/DDBJ whole genome shotgun (WGS) entry which is preliminary data.</text>
</comment>
<dbReference type="GO" id="GO:0003735">
    <property type="term" value="F:structural constituent of ribosome"/>
    <property type="evidence" value="ECO:0007669"/>
    <property type="project" value="InterPro"/>
</dbReference>
<feature type="compositionally biased region" description="Basic residues" evidence="6">
    <location>
        <begin position="197"/>
        <end position="208"/>
    </location>
</feature>
<dbReference type="NCBIfam" id="TIGR00059">
    <property type="entry name" value="L17"/>
    <property type="match status" value="1"/>
</dbReference>
<gene>
    <name evidence="7" type="ORF">AB675_160</name>
</gene>
<dbReference type="PANTHER" id="PTHR14413">
    <property type="entry name" value="RIBOSOMAL PROTEIN L17"/>
    <property type="match status" value="1"/>
</dbReference>
<dbReference type="InterPro" id="IPR047859">
    <property type="entry name" value="Ribosomal_bL17_CS"/>
</dbReference>
<evidence type="ECO:0000256" key="2">
    <source>
        <dbReference type="ARBA" id="ARBA00022980"/>
    </source>
</evidence>
<comment type="similarity">
    <text evidence="1 4">Belongs to the bacterial ribosomal protein bL17 family.</text>
</comment>
<dbReference type="RefSeq" id="XP_017997723.1">
    <property type="nucleotide sequence ID" value="XM_018141512.1"/>
</dbReference>
<sequence length="246" mass="27911">MPALRKLSRDSAHRRAMLRNMATSLIQHEVLQTTWPKAKETQRWVDKLITLGKRNTNASRNSAMAMIFEQTTWMPKIFGELAQRYKSRPGGYTRVLRTESHRNDAADSAILSLVDGPRDIKFAMTAKALAFNEARGEGNEPQTVLDMHKVTRFRENGEEELQAEIERLRNIEEGTTEAEQEAFESNGTQFEWVRAHKKAGPGHMRKKRIDTGVPGEDPADLVDKAGYKGRSLNLVSHPKEELLMKG</sequence>
<keyword evidence="8" id="KW-1185">Reference proteome</keyword>
<keyword evidence="5" id="KW-0175">Coiled coil</keyword>
<evidence type="ECO:0000256" key="4">
    <source>
        <dbReference type="RuleBase" id="RU000660"/>
    </source>
</evidence>
<protein>
    <submittedName>
        <fullName evidence="7">54S ribosomal protein L8, mitochondrial</fullName>
    </submittedName>
</protein>
<evidence type="ECO:0000256" key="5">
    <source>
        <dbReference type="SAM" id="Coils"/>
    </source>
</evidence>
<dbReference type="GeneID" id="28733382"/>
<keyword evidence="3 4" id="KW-0687">Ribonucleoprotein</keyword>
<accession>A0A0N1HQH5</accession>
<feature type="coiled-coil region" evidence="5">
    <location>
        <begin position="154"/>
        <end position="181"/>
    </location>
</feature>